<evidence type="ECO:0000256" key="1">
    <source>
        <dbReference type="ARBA" id="ARBA00004191"/>
    </source>
</evidence>
<evidence type="ECO:0000256" key="2">
    <source>
        <dbReference type="ARBA" id="ARBA00005184"/>
    </source>
</evidence>
<evidence type="ECO:0000256" key="8">
    <source>
        <dbReference type="ARBA" id="ARBA00022729"/>
    </source>
</evidence>
<evidence type="ECO:0000256" key="11">
    <source>
        <dbReference type="ARBA" id="ARBA00023157"/>
    </source>
</evidence>
<comment type="caution">
    <text evidence="19">The sequence shown here is derived from an EMBL/GenBank/DDBJ whole genome shotgun (WGS) entry which is preliminary data.</text>
</comment>
<comment type="similarity">
    <text evidence="3">In the N-terminal section; belongs to the PMEI family.</text>
</comment>
<dbReference type="AlphaFoldDB" id="A0AAV0DYS1"/>
<dbReference type="Proteomes" id="UP001152523">
    <property type="component" value="Unassembled WGS sequence"/>
</dbReference>
<evidence type="ECO:0000256" key="13">
    <source>
        <dbReference type="ARBA" id="ARBA00023316"/>
    </source>
</evidence>
<sequence>MAEAGKRKNVAIAGVAAVLLVACVVAATLSVTNKKGGNSGGSGGGGQVTTSTKAVHAICATTDYKDACETSLVDAKNTSNPKELIKVAFNSAMKNLSDAISHSAVLKEAAKDPRTSGALDTCKELLDDSVDDLKRSFSKVEDFDMDKIEEYADDLKVWISGAITHQQTCLDAFENTTGDAGEKMKKLLKFAGELTSNGLAMVTQFSDVLQTLEIPGMKRRLLSHEKKAGDDGGLPADGRRFLAADPASVKANAVVAQDGSGDYKTINEALKAVPEKNNDTYVIKIKAGVYKEQVMVPRKMNKIVFLGDGPTATKITGSLNFIDGVNTYRTATVAIQGDGFMARDIGFENSAGASKHQAVALRVSADNAIFYNCQIDAYQDTLYTHSYRQYYRNCVISGTIDFIFGDAAAVFQNCKMLVRKPLENQACMVTAQGRKDHRGVGGIVLQNCEILPDEAIKGANPPVQVFLGRPWKEYSRTIIMQSYIDGFIDPTGWSPWMGSFGLDTCWYAEYQNRGAGANTDKRVDWKGYQKQISPQVASQFTAGVYLQGDDWIKPTGIPYDSGMVKTA</sequence>
<evidence type="ECO:0000256" key="9">
    <source>
        <dbReference type="ARBA" id="ARBA00022801"/>
    </source>
</evidence>
<dbReference type="GO" id="GO:0042545">
    <property type="term" value="P:cell wall modification"/>
    <property type="evidence" value="ECO:0007669"/>
    <property type="project" value="UniProtKB-UniRule"/>
</dbReference>
<dbReference type="PANTHER" id="PTHR31707">
    <property type="entry name" value="PECTINESTERASE"/>
    <property type="match status" value="1"/>
</dbReference>
<dbReference type="SUPFAM" id="SSF101148">
    <property type="entry name" value="Plant invertase/pectin methylesterase inhibitor"/>
    <property type="match status" value="1"/>
</dbReference>
<evidence type="ECO:0000256" key="14">
    <source>
        <dbReference type="ARBA" id="ARBA00047928"/>
    </source>
</evidence>
<evidence type="ECO:0000256" key="10">
    <source>
        <dbReference type="ARBA" id="ARBA00023085"/>
    </source>
</evidence>
<accession>A0AAV0DYS1</accession>
<comment type="catalytic activity">
    <reaction evidence="14 17">
        <text>[(1-&gt;4)-alpha-D-galacturonosyl methyl ester](n) + n H2O = [(1-&gt;4)-alpha-D-galacturonosyl](n) + n methanol + n H(+)</text>
        <dbReference type="Rhea" id="RHEA:22380"/>
        <dbReference type="Rhea" id="RHEA-COMP:14570"/>
        <dbReference type="Rhea" id="RHEA-COMP:14573"/>
        <dbReference type="ChEBI" id="CHEBI:15377"/>
        <dbReference type="ChEBI" id="CHEBI:15378"/>
        <dbReference type="ChEBI" id="CHEBI:17790"/>
        <dbReference type="ChEBI" id="CHEBI:140522"/>
        <dbReference type="ChEBI" id="CHEBI:140523"/>
        <dbReference type="EC" id="3.1.1.11"/>
    </reaction>
</comment>
<dbReference type="NCBIfam" id="TIGR01614">
    <property type="entry name" value="PME_inhib"/>
    <property type="match status" value="1"/>
</dbReference>
<dbReference type="InterPro" id="IPR006501">
    <property type="entry name" value="Pectinesterase_inhib_dom"/>
</dbReference>
<feature type="active site" evidence="16">
    <location>
        <position position="401"/>
    </location>
</feature>
<protein>
    <recommendedName>
        <fullName evidence="5 17">Pectinesterase</fullName>
        <ecNumber evidence="5 17">3.1.1.11</ecNumber>
    </recommendedName>
</protein>
<evidence type="ECO:0000313" key="19">
    <source>
        <dbReference type="EMBL" id="CAH9112674.1"/>
    </source>
</evidence>
<organism evidence="19 20">
    <name type="scientific">Cuscuta epithymum</name>
    <dbReference type="NCBI Taxonomy" id="186058"/>
    <lineage>
        <taxon>Eukaryota</taxon>
        <taxon>Viridiplantae</taxon>
        <taxon>Streptophyta</taxon>
        <taxon>Embryophyta</taxon>
        <taxon>Tracheophyta</taxon>
        <taxon>Spermatophyta</taxon>
        <taxon>Magnoliopsida</taxon>
        <taxon>eudicotyledons</taxon>
        <taxon>Gunneridae</taxon>
        <taxon>Pentapetalae</taxon>
        <taxon>asterids</taxon>
        <taxon>lamiids</taxon>
        <taxon>Solanales</taxon>
        <taxon>Convolvulaceae</taxon>
        <taxon>Cuscuteae</taxon>
        <taxon>Cuscuta</taxon>
        <taxon>Cuscuta subgen. Cuscuta</taxon>
    </lineage>
</organism>
<evidence type="ECO:0000256" key="17">
    <source>
        <dbReference type="RuleBase" id="RU000589"/>
    </source>
</evidence>
<feature type="domain" description="Pectinesterase inhibitor" evidence="18">
    <location>
        <begin position="50"/>
        <end position="201"/>
    </location>
</feature>
<evidence type="ECO:0000256" key="12">
    <source>
        <dbReference type="ARBA" id="ARBA00023180"/>
    </source>
</evidence>
<evidence type="ECO:0000256" key="3">
    <source>
        <dbReference type="ARBA" id="ARBA00006027"/>
    </source>
</evidence>
<dbReference type="GO" id="GO:0045490">
    <property type="term" value="P:pectin catabolic process"/>
    <property type="evidence" value="ECO:0007669"/>
    <property type="project" value="UniProtKB-UniRule"/>
</dbReference>
<dbReference type="SMART" id="SM00856">
    <property type="entry name" value="PMEI"/>
    <property type="match status" value="1"/>
</dbReference>
<comment type="similarity">
    <text evidence="4">In the C-terminal section; belongs to the pectinesterase family.</text>
</comment>
<dbReference type="Gene3D" id="2.160.20.10">
    <property type="entry name" value="Single-stranded right-handed beta-helix, Pectin lyase-like"/>
    <property type="match status" value="1"/>
</dbReference>
<keyword evidence="6" id="KW-0134">Cell wall</keyword>
<evidence type="ECO:0000256" key="6">
    <source>
        <dbReference type="ARBA" id="ARBA00022512"/>
    </source>
</evidence>
<reference evidence="19" key="1">
    <citation type="submission" date="2022-07" db="EMBL/GenBank/DDBJ databases">
        <authorList>
            <person name="Macas J."/>
            <person name="Novak P."/>
            <person name="Neumann P."/>
        </authorList>
    </citation>
    <scope>NUCLEOTIDE SEQUENCE</scope>
</reference>
<evidence type="ECO:0000256" key="5">
    <source>
        <dbReference type="ARBA" id="ARBA00013229"/>
    </source>
</evidence>
<comment type="pathway">
    <text evidence="2 17">Glycan metabolism; pectin degradation; 2-dehydro-3-deoxy-D-gluconate from pectin: step 1/5.</text>
</comment>
<keyword evidence="11" id="KW-1015">Disulfide bond</keyword>
<evidence type="ECO:0000259" key="18">
    <source>
        <dbReference type="SMART" id="SM00856"/>
    </source>
</evidence>
<gene>
    <name evidence="19" type="ORF">CEPIT_LOCUS20029</name>
</gene>
<evidence type="ECO:0000256" key="15">
    <source>
        <dbReference type="ARBA" id="ARBA00057335"/>
    </source>
</evidence>
<proteinExistence type="inferred from homology"/>
<dbReference type="Pfam" id="PF01095">
    <property type="entry name" value="Pectinesterase"/>
    <property type="match status" value="1"/>
</dbReference>
<evidence type="ECO:0000256" key="4">
    <source>
        <dbReference type="ARBA" id="ARBA00007786"/>
    </source>
</evidence>
<comment type="subcellular location">
    <subcellularLocation>
        <location evidence="1">Secreted</location>
        <location evidence="1">Cell wall</location>
    </subcellularLocation>
</comment>
<evidence type="ECO:0000256" key="16">
    <source>
        <dbReference type="PROSITE-ProRule" id="PRU10040"/>
    </source>
</evidence>
<dbReference type="GO" id="GO:0030599">
    <property type="term" value="F:pectinesterase activity"/>
    <property type="evidence" value="ECO:0007669"/>
    <property type="project" value="UniProtKB-UniRule"/>
</dbReference>
<dbReference type="EC" id="3.1.1.11" evidence="5 17"/>
<dbReference type="InterPro" id="IPR012334">
    <property type="entry name" value="Pectin_lyas_fold"/>
</dbReference>
<dbReference type="InterPro" id="IPR000070">
    <property type="entry name" value="Pectinesterase_cat"/>
</dbReference>
<dbReference type="InterPro" id="IPR011050">
    <property type="entry name" value="Pectin_lyase_fold/virulence"/>
</dbReference>
<dbReference type="EMBL" id="CAMAPF010000200">
    <property type="protein sequence ID" value="CAH9112674.1"/>
    <property type="molecule type" value="Genomic_DNA"/>
</dbReference>
<evidence type="ECO:0000313" key="20">
    <source>
        <dbReference type="Proteomes" id="UP001152523"/>
    </source>
</evidence>
<keyword evidence="9 17" id="KW-0378">Hydrolase</keyword>
<evidence type="ECO:0000256" key="7">
    <source>
        <dbReference type="ARBA" id="ARBA00022525"/>
    </source>
</evidence>
<feature type="signal peptide" evidence="17">
    <location>
        <begin position="1"/>
        <end position="26"/>
    </location>
</feature>
<dbReference type="FunFam" id="2.160.20.10:FF:000001">
    <property type="entry name" value="Pectinesterase"/>
    <property type="match status" value="1"/>
</dbReference>
<dbReference type="SUPFAM" id="SSF51126">
    <property type="entry name" value="Pectin lyase-like"/>
    <property type="match status" value="1"/>
</dbReference>
<dbReference type="GO" id="GO:0004857">
    <property type="term" value="F:enzyme inhibitor activity"/>
    <property type="evidence" value="ECO:0007669"/>
    <property type="project" value="InterPro"/>
</dbReference>
<keyword evidence="13" id="KW-0961">Cell wall biogenesis/degradation</keyword>
<keyword evidence="8 17" id="KW-0732">Signal</keyword>
<keyword evidence="7" id="KW-0964">Secreted</keyword>
<dbReference type="InterPro" id="IPR033131">
    <property type="entry name" value="Pectinesterase_Asp_AS"/>
</dbReference>
<comment type="function">
    <text evidence="15">Acts in the modification of cell walls via demethylesterification of cell wall pectin.</text>
</comment>
<dbReference type="CDD" id="cd15798">
    <property type="entry name" value="PMEI-like_3"/>
    <property type="match status" value="1"/>
</dbReference>
<feature type="chain" id="PRO_5043085156" description="Pectinesterase" evidence="17">
    <location>
        <begin position="27"/>
        <end position="567"/>
    </location>
</feature>
<dbReference type="FunFam" id="1.20.140.40:FF:000001">
    <property type="entry name" value="Pectinesterase"/>
    <property type="match status" value="1"/>
</dbReference>
<keyword evidence="10 17" id="KW-0063">Aspartyl esterase</keyword>
<dbReference type="InterPro" id="IPR035513">
    <property type="entry name" value="Invertase/methylesterase_inhib"/>
</dbReference>
<name>A0AAV0DYS1_9ASTE</name>
<dbReference type="Pfam" id="PF04043">
    <property type="entry name" value="PMEI"/>
    <property type="match status" value="1"/>
</dbReference>
<dbReference type="PROSITE" id="PS00503">
    <property type="entry name" value="PECTINESTERASE_2"/>
    <property type="match status" value="1"/>
</dbReference>
<dbReference type="PROSITE" id="PS51257">
    <property type="entry name" value="PROKAR_LIPOPROTEIN"/>
    <property type="match status" value="1"/>
</dbReference>
<keyword evidence="12" id="KW-0325">Glycoprotein</keyword>
<keyword evidence="20" id="KW-1185">Reference proteome</keyword>
<dbReference type="Gene3D" id="1.20.140.40">
    <property type="entry name" value="Invertase/pectin methylesterase inhibitor family protein"/>
    <property type="match status" value="1"/>
</dbReference>